<accession>A0A2S5SYU7</accession>
<dbReference type="GO" id="GO:0015031">
    <property type="term" value="P:protein transport"/>
    <property type="evidence" value="ECO:0007669"/>
    <property type="project" value="UniProtKB-KW"/>
</dbReference>
<organism evidence="12 13">
    <name type="scientific">Caldimonas caldifontis</name>
    <dbReference type="NCBI Taxonomy" id="1452508"/>
    <lineage>
        <taxon>Bacteria</taxon>
        <taxon>Pseudomonadati</taxon>
        <taxon>Pseudomonadota</taxon>
        <taxon>Betaproteobacteria</taxon>
        <taxon>Burkholderiales</taxon>
        <taxon>Sphaerotilaceae</taxon>
        <taxon>Caldimonas</taxon>
    </lineage>
</organism>
<evidence type="ECO:0000256" key="9">
    <source>
        <dbReference type="ARBA" id="ARBA00023136"/>
    </source>
</evidence>
<reference evidence="12 13" key="1">
    <citation type="submission" date="2018-02" db="EMBL/GenBank/DDBJ databases">
        <title>Reclassifiation of [Polyangium] brachysporum DSM 7029 as Guopingzhaonella breviflexa gen. nov., sp. nov., a member of the family Comamonadaceae.</title>
        <authorList>
            <person name="Tang B."/>
        </authorList>
    </citation>
    <scope>NUCLEOTIDE SEQUENCE [LARGE SCALE GENOMIC DNA]</scope>
    <source>
        <strain evidence="12 13">BCRC 80649</strain>
    </source>
</reference>
<keyword evidence="4" id="KW-0813">Transport</keyword>
<dbReference type="GO" id="GO:0044781">
    <property type="term" value="P:bacterial-type flagellum organization"/>
    <property type="evidence" value="ECO:0007669"/>
    <property type="project" value="UniProtKB-KW"/>
</dbReference>
<evidence type="ECO:0000256" key="3">
    <source>
        <dbReference type="ARBA" id="ARBA00020392"/>
    </source>
</evidence>
<evidence type="ECO:0000256" key="2">
    <source>
        <dbReference type="ARBA" id="ARBA00010004"/>
    </source>
</evidence>
<evidence type="ECO:0000256" key="7">
    <source>
        <dbReference type="ARBA" id="ARBA00022795"/>
    </source>
</evidence>
<dbReference type="InterPro" id="IPR053716">
    <property type="entry name" value="Flag_assembly_chemotaxis_eff"/>
</dbReference>
<dbReference type="OrthoDB" id="8687958at2"/>
<keyword evidence="5" id="KW-1003">Cell membrane</keyword>
<keyword evidence="13" id="KW-1185">Reference proteome</keyword>
<dbReference type="InterPro" id="IPR012823">
    <property type="entry name" value="Flagell_FliJ"/>
</dbReference>
<dbReference type="PANTHER" id="PTHR38786:SF1">
    <property type="entry name" value="FLAGELLAR FLIJ PROTEIN"/>
    <property type="match status" value="1"/>
</dbReference>
<dbReference type="InterPro" id="IPR052570">
    <property type="entry name" value="FliJ"/>
</dbReference>
<dbReference type="GO" id="GO:0005886">
    <property type="term" value="C:plasma membrane"/>
    <property type="evidence" value="ECO:0007669"/>
    <property type="project" value="UniProtKB-SubCell"/>
</dbReference>
<keyword evidence="12" id="KW-0966">Cell projection</keyword>
<keyword evidence="6" id="KW-0145">Chemotaxis</keyword>
<evidence type="ECO:0000256" key="1">
    <source>
        <dbReference type="ARBA" id="ARBA00004413"/>
    </source>
</evidence>
<comment type="subcellular location">
    <subcellularLocation>
        <location evidence="1">Cell membrane</location>
        <topology evidence="1">Peripheral membrane protein</topology>
        <orientation evidence="1">Cytoplasmic side</orientation>
    </subcellularLocation>
</comment>
<evidence type="ECO:0000313" key="12">
    <source>
        <dbReference type="EMBL" id="PPE67872.1"/>
    </source>
</evidence>
<keyword evidence="10" id="KW-1006">Bacterial flagellum protein export</keyword>
<dbReference type="GO" id="GO:0071973">
    <property type="term" value="P:bacterial-type flagellum-dependent cell motility"/>
    <property type="evidence" value="ECO:0007669"/>
    <property type="project" value="InterPro"/>
</dbReference>
<evidence type="ECO:0000313" key="13">
    <source>
        <dbReference type="Proteomes" id="UP000238605"/>
    </source>
</evidence>
<dbReference type="Gene3D" id="1.10.287.1700">
    <property type="match status" value="1"/>
</dbReference>
<keyword evidence="12" id="KW-0282">Flagellum</keyword>
<keyword evidence="11" id="KW-0175">Coiled coil</keyword>
<evidence type="ECO:0000256" key="6">
    <source>
        <dbReference type="ARBA" id="ARBA00022500"/>
    </source>
</evidence>
<evidence type="ECO:0000256" key="8">
    <source>
        <dbReference type="ARBA" id="ARBA00022927"/>
    </source>
</evidence>
<comment type="caution">
    <text evidence="12">The sequence shown here is derived from an EMBL/GenBank/DDBJ whole genome shotgun (WGS) entry which is preliminary data.</text>
</comment>
<evidence type="ECO:0000256" key="11">
    <source>
        <dbReference type="SAM" id="Coils"/>
    </source>
</evidence>
<comment type="similarity">
    <text evidence="2">Belongs to the FliJ family.</text>
</comment>
<proteinExistence type="inferred from homology"/>
<dbReference type="GO" id="GO:0009288">
    <property type="term" value="C:bacterial-type flagellum"/>
    <property type="evidence" value="ECO:0007669"/>
    <property type="project" value="InterPro"/>
</dbReference>
<dbReference type="Proteomes" id="UP000238605">
    <property type="component" value="Unassembled WGS sequence"/>
</dbReference>
<dbReference type="NCBIfam" id="TIGR02473">
    <property type="entry name" value="flagell_FliJ"/>
    <property type="match status" value="1"/>
</dbReference>
<evidence type="ECO:0000256" key="10">
    <source>
        <dbReference type="ARBA" id="ARBA00023225"/>
    </source>
</evidence>
<keyword evidence="8" id="KW-0653">Protein transport</keyword>
<dbReference type="PANTHER" id="PTHR38786">
    <property type="entry name" value="FLAGELLAR FLIJ PROTEIN"/>
    <property type="match status" value="1"/>
</dbReference>
<protein>
    <recommendedName>
        <fullName evidence="3">Flagellar FliJ protein</fullName>
    </recommendedName>
</protein>
<dbReference type="GO" id="GO:0006935">
    <property type="term" value="P:chemotaxis"/>
    <property type="evidence" value="ECO:0007669"/>
    <property type="project" value="UniProtKB-KW"/>
</dbReference>
<evidence type="ECO:0000256" key="5">
    <source>
        <dbReference type="ARBA" id="ARBA00022475"/>
    </source>
</evidence>
<gene>
    <name evidence="12" type="primary">fliJ</name>
    <name evidence="12" type="ORF">C1704_03165</name>
</gene>
<dbReference type="EMBL" id="PSNX01000002">
    <property type="protein sequence ID" value="PPE67872.1"/>
    <property type="molecule type" value="Genomic_DNA"/>
</dbReference>
<keyword evidence="7" id="KW-1005">Bacterial flagellum biogenesis</keyword>
<dbReference type="RefSeq" id="WP_104300910.1">
    <property type="nucleotide sequence ID" value="NZ_PSNX01000002.1"/>
</dbReference>
<keyword evidence="12" id="KW-0969">Cilium</keyword>
<evidence type="ECO:0000256" key="4">
    <source>
        <dbReference type="ARBA" id="ARBA00022448"/>
    </source>
</evidence>
<feature type="coiled-coil region" evidence="11">
    <location>
        <begin position="12"/>
        <end position="53"/>
    </location>
</feature>
<name>A0A2S5SYU7_9BURK</name>
<keyword evidence="9" id="KW-0472">Membrane</keyword>
<sequence length="157" mass="18424">MHPSLQPLMLALEVAERDRDQAQSTVLRLRHQMEAAQSQARQLEDYRRDYQQRWGERFQTQGSVQIMHCYHGFMSRLDQAGTHQQAAVQRIQHHLDQAVQVLREREMRAASIRKLIERRQNEIDKARSRQEQKLTDEQASRIAWARRAAGSNDLAIA</sequence>
<dbReference type="Pfam" id="PF02050">
    <property type="entry name" value="FliJ"/>
    <property type="match status" value="1"/>
</dbReference>
<dbReference type="AlphaFoldDB" id="A0A2S5SYU7"/>